<proteinExistence type="predicted"/>
<protein>
    <recommendedName>
        <fullName evidence="5">Lipoprotein</fullName>
    </recommendedName>
</protein>
<feature type="chain" id="PRO_5045480409" description="Lipoprotein" evidence="2">
    <location>
        <begin position="19"/>
        <end position="94"/>
    </location>
</feature>
<keyword evidence="4" id="KW-1185">Reference proteome</keyword>
<feature type="signal peptide" evidence="2">
    <location>
        <begin position="1"/>
        <end position="18"/>
    </location>
</feature>
<evidence type="ECO:0000256" key="2">
    <source>
        <dbReference type="SAM" id="SignalP"/>
    </source>
</evidence>
<dbReference type="RefSeq" id="WP_200238178.1">
    <property type="nucleotide sequence ID" value="NZ_JAENGP010000015.1"/>
</dbReference>
<keyword evidence="2" id="KW-0732">Signal</keyword>
<evidence type="ECO:0000256" key="1">
    <source>
        <dbReference type="SAM" id="MobiDB-lite"/>
    </source>
</evidence>
<evidence type="ECO:0000313" key="4">
    <source>
        <dbReference type="Proteomes" id="UP000635316"/>
    </source>
</evidence>
<dbReference type="Proteomes" id="UP000635316">
    <property type="component" value="Unassembled WGS sequence"/>
</dbReference>
<feature type="compositionally biased region" description="Polar residues" evidence="1">
    <location>
        <begin position="21"/>
        <end position="30"/>
    </location>
</feature>
<reference evidence="3 4" key="1">
    <citation type="submission" date="2020-12" db="EMBL/GenBank/DDBJ databases">
        <authorList>
            <person name="Lu T."/>
            <person name="Wang Q."/>
            <person name="Han X."/>
        </authorList>
    </citation>
    <scope>NUCLEOTIDE SEQUENCE [LARGE SCALE GENOMIC DNA]</scope>
    <source>
        <strain evidence="3 4">WQ 585</strain>
    </source>
</reference>
<feature type="region of interest" description="Disordered" evidence="1">
    <location>
        <begin position="18"/>
        <end position="45"/>
    </location>
</feature>
<evidence type="ECO:0000313" key="3">
    <source>
        <dbReference type="EMBL" id="MBK1782092.1"/>
    </source>
</evidence>
<comment type="caution">
    <text evidence="3">The sequence shown here is derived from an EMBL/GenBank/DDBJ whole genome shotgun (WGS) entry which is preliminary data.</text>
</comment>
<dbReference type="PROSITE" id="PS51257">
    <property type="entry name" value="PROKAR_LIPOPROTEIN"/>
    <property type="match status" value="1"/>
</dbReference>
<dbReference type="EMBL" id="JAENGP010000015">
    <property type="protein sequence ID" value="MBK1782092.1"/>
    <property type="molecule type" value="Genomic_DNA"/>
</dbReference>
<evidence type="ECO:0008006" key="5">
    <source>
        <dbReference type="Google" id="ProtNLM"/>
    </source>
</evidence>
<accession>A0ABS1EGF7</accession>
<gene>
    <name evidence="3" type="ORF">JHL22_12800</name>
</gene>
<name>A0ABS1EGF7_9BURK</name>
<organism evidence="3 4">
    <name type="scientific">Advenella mandrilli</name>
    <dbReference type="NCBI Taxonomy" id="2800330"/>
    <lineage>
        <taxon>Bacteria</taxon>
        <taxon>Pseudomonadati</taxon>
        <taxon>Pseudomonadota</taxon>
        <taxon>Betaproteobacteria</taxon>
        <taxon>Burkholderiales</taxon>
        <taxon>Alcaligenaceae</taxon>
    </lineage>
</organism>
<sequence length="94" mass="9893">MKLLVAVVSAALFLTACGDGDSSSQNTAVNVTIPKGTPTPPGGFGNEDEMKCKTNSNYFGKDDVESAQLCKSRLGQETCERFFAKAACDAPPEN</sequence>